<dbReference type="GO" id="GO:0007623">
    <property type="term" value="P:circadian rhythm"/>
    <property type="evidence" value="ECO:0000318"/>
    <property type="project" value="GO_Central"/>
</dbReference>
<evidence type="ECO:0000256" key="6">
    <source>
        <dbReference type="ARBA" id="ARBA00023320"/>
    </source>
</evidence>
<dbReference type="PANTHER" id="PTHR35981">
    <property type="entry name" value="ION TRANSPORT PEPTIDE, ISOFORM C"/>
    <property type="match status" value="1"/>
</dbReference>
<dbReference type="GO" id="GO:0005184">
    <property type="term" value="F:neuropeptide hormone activity"/>
    <property type="evidence" value="ECO:0007669"/>
    <property type="project" value="InterPro"/>
</dbReference>
<dbReference type="InterPro" id="IPR001166">
    <property type="entry name" value="Hyperglycemic"/>
</dbReference>
<feature type="transmembrane region" description="Helical" evidence="8">
    <location>
        <begin position="12"/>
        <end position="33"/>
    </location>
</feature>
<dbReference type="InterPro" id="IPR031098">
    <property type="entry name" value="Crust_neurohorm"/>
</dbReference>
<gene>
    <name evidence="9" type="ORF">DAPPUDRAFT_307029</name>
</gene>
<feature type="disulfide bond" evidence="7">
    <location>
        <begin position="68"/>
        <end position="94"/>
    </location>
</feature>
<evidence type="ECO:0000313" key="9">
    <source>
        <dbReference type="EMBL" id="EFX63566.1"/>
    </source>
</evidence>
<evidence type="ECO:0000256" key="3">
    <source>
        <dbReference type="ARBA" id="ARBA00022525"/>
    </source>
</evidence>
<dbReference type="Pfam" id="PF01147">
    <property type="entry name" value="Crust_neurohorm"/>
    <property type="match status" value="1"/>
</dbReference>
<dbReference type="HOGENOM" id="CLU_147120_1_0_1"/>
<dbReference type="InterPro" id="IPR018251">
    <property type="entry name" value="Crust_neurhormone_CS"/>
</dbReference>
<keyword evidence="8" id="KW-1133">Transmembrane helix</keyword>
<dbReference type="PANTHER" id="PTHR35981:SF2">
    <property type="entry name" value="ION TRANSPORT PEPTIDE, ISOFORM C"/>
    <property type="match status" value="1"/>
</dbReference>
<comment type="subcellular location">
    <subcellularLocation>
        <location evidence="1">Secreted</location>
    </subcellularLocation>
</comment>
<evidence type="ECO:0000256" key="2">
    <source>
        <dbReference type="ARBA" id="ARBA00005447"/>
    </source>
</evidence>
<dbReference type="AlphaFoldDB" id="E9HXG1"/>
<evidence type="ECO:0000313" key="10">
    <source>
        <dbReference type="Proteomes" id="UP000000305"/>
    </source>
</evidence>
<dbReference type="OrthoDB" id="6330469at2759"/>
<comment type="similarity">
    <text evidence="2">Belongs to the arthropod CHH/MIH/GIH/VIH hormone family.</text>
</comment>
<keyword evidence="10" id="KW-1185">Reference proteome</keyword>
<dbReference type="OMA" id="NRICHDC"/>
<dbReference type="SUPFAM" id="SSF81778">
    <property type="entry name" value="Crustacean CHH/MIH/GIH neurohormone"/>
    <property type="match status" value="1"/>
</dbReference>
<dbReference type="Gene3D" id="1.10.2010.10">
    <property type="entry name" value="Crustacean CHH/MIH/GIH neurohormone"/>
    <property type="match status" value="1"/>
</dbReference>
<dbReference type="KEGG" id="dpx:DAPPUDRAFT_307029"/>
<evidence type="ECO:0000256" key="8">
    <source>
        <dbReference type="SAM" id="Phobius"/>
    </source>
</evidence>
<protein>
    <recommendedName>
        <fullName evidence="11">Ion transport peptide-like protein</fullName>
    </recommendedName>
</protein>
<feature type="disulfide bond" evidence="7">
    <location>
        <begin position="65"/>
        <end position="81"/>
    </location>
</feature>
<evidence type="ECO:0008006" key="11">
    <source>
        <dbReference type="Google" id="ProtNLM"/>
    </source>
</evidence>
<dbReference type="PhylomeDB" id="E9HXG1"/>
<dbReference type="InterPro" id="IPR035957">
    <property type="entry name" value="Crust_neurohorm_sf"/>
</dbReference>
<keyword evidence="3" id="KW-0964">Secreted</keyword>
<keyword evidence="6" id="KW-0527">Neuropeptide</keyword>
<proteinExistence type="inferred from homology"/>
<dbReference type="Proteomes" id="UP000000305">
    <property type="component" value="Unassembled WGS sequence"/>
</dbReference>
<feature type="disulfide bond" evidence="7">
    <location>
        <begin position="49"/>
        <end position="85"/>
    </location>
</feature>
<evidence type="ECO:0000256" key="5">
    <source>
        <dbReference type="ARBA" id="ARBA00023157"/>
    </source>
</evidence>
<keyword evidence="8" id="KW-0812">Transmembrane</keyword>
<keyword evidence="4" id="KW-0372">Hormone</keyword>
<dbReference type="EMBL" id="GL733039">
    <property type="protein sequence ID" value="EFX63566.1"/>
    <property type="molecule type" value="Genomic_DNA"/>
</dbReference>
<evidence type="ECO:0000256" key="4">
    <source>
        <dbReference type="ARBA" id="ARBA00022702"/>
    </source>
</evidence>
<dbReference type="GO" id="GO:0007218">
    <property type="term" value="P:neuropeptide signaling pathway"/>
    <property type="evidence" value="ECO:0007669"/>
    <property type="project" value="UniProtKB-KW"/>
</dbReference>
<evidence type="ECO:0000256" key="1">
    <source>
        <dbReference type="ARBA" id="ARBA00004613"/>
    </source>
</evidence>
<evidence type="ECO:0000256" key="7">
    <source>
        <dbReference type="PIRSR" id="PIRSR631098-51"/>
    </source>
</evidence>
<name>E9HXG1_DAPPU</name>
<dbReference type="PROSITE" id="PS01250">
    <property type="entry name" value="CHH_MIH_GIH"/>
    <property type="match status" value="1"/>
</dbReference>
<keyword evidence="5 7" id="KW-1015">Disulfide bond</keyword>
<dbReference type="InParanoid" id="E9HXG1"/>
<dbReference type="PRINTS" id="PR00550">
    <property type="entry name" value="HYPRGLYCEMIC"/>
</dbReference>
<dbReference type="STRING" id="6669.E9HXG1"/>
<keyword evidence="8" id="KW-0472">Membrane</keyword>
<reference evidence="9 10" key="1">
    <citation type="journal article" date="2011" name="Science">
        <title>The ecoresponsive genome of Daphnia pulex.</title>
        <authorList>
            <person name="Colbourne J.K."/>
            <person name="Pfrender M.E."/>
            <person name="Gilbert D."/>
            <person name="Thomas W.K."/>
            <person name="Tucker A."/>
            <person name="Oakley T.H."/>
            <person name="Tokishita S."/>
            <person name="Aerts A."/>
            <person name="Arnold G.J."/>
            <person name="Basu M.K."/>
            <person name="Bauer D.J."/>
            <person name="Caceres C.E."/>
            <person name="Carmel L."/>
            <person name="Casola C."/>
            <person name="Choi J.H."/>
            <person name="Detter J.C."/>
            <person name="Dong Q."/>
            <person name="Dusheyko S."/>
            <person name="Eads B.D."/>
            <person name="Frohlich T."/>
            <person name="Geiler-Samerotte K.A."/>
            <person name="Gerlach D."/>
            <person name="Hatcher P."/>
            <person name="Jogdeo S."/>
            <person name="Krijgsveld J."/>
            <person name="Kriventseva E.V."/>
            <person name="Kultz D."/>
            <person name="Laforsch C."/>
            <person name="Lindquist E."/>
            <person name="Lopez J."/>
            <person name="Manak J.R."/>
            <person name="Muller J."/>
            <person name="Pangilinan J."/>
            <person name="Patwardhan R.P."/>
            <person name="Pitluck S."/>
            <person name="Pritham E.J."/>
            <person name="Rechtsteiner A."/>
            <person name="Rho M."/>
            <person name="Rogozin I.B."/>
            <person name="Sakarya O."/>
            <person name="Salamov A."/>
            <person name="Schaack S."/>
            <person name="Shapiro H."/>
            <person name="Shiga Y."/>
            <person name="Skalitzky C."/>
            <person name="Smith Z."/>
            <person name="Souvorov A."/>
            <person name="Sung W."/>
            <person name="Tang Z."/>
            <person name="Tsuchiya D."/>
            <person name="Tu H."/>
            <person name="Vos H."/>
            <person name="Wang M."/>
            <person name="Wolf Y.I."/>
            <person name="Yamagata H."/>
            <person name="Yamada T."/>
            <person name="Ye Y."/>
            <person name="Shaw J.R."/>
            <person name="Andrews J."/>
            <person name="Crease T.J."/>
            <person name="Tang H."/>
            <person name="Lucas S.M."/>
            <person name="Robertson H.M."/>
            <person name="Bork P."/>
            <person name="Koonin E.V."/>
            <person name="Zdobnov E.M."/>
            <person name="Grigoriev I.V."/>
            <person name="Lynch M."/>
            <person name="Boore J.L."/>
        </authorList>
    </citation>
    <scope>NUCLEOTIDE SEQUENCE [LARGE SCALE GENOMIC DNA]</scope>
</reference>
<dbReference type="FunFam" id="1.10.2010.10:FF:000001">
    <property type="entry name" value="Ion transport peptide isoform C"/>
    <property type="match status" value="1"/>
</dbReference>
<accession>E9HXG1</accession>
<dbReference type="FunCoup" id="E9HXG1">
    <property type="interactions" value="49"/>
</dbReference>
<organism evidence="9 10">
    <name type="scientific">Daphnia pulex</name>
    <name type="common">Water flea</name>
    <dbReference type="NCBI Taxonomy" id="6669"/>
    <lineage>
        <taxon>Eukaryota</taxon>
        <taxon>Metazoa</taxon>
        <taxon>Ecdysozoa</taxon>
        <taxon>Arthropoda</taxon>
        <taxon>Crustacea</taxon>
        <taxon>Branchiopoda</taxon>
        <taxon>Diplostraca</taxon>
        <taxon>Cladocera</taxon>
        <taxon>Anomopoda</taxon>
        <taxon>Daphniidae</taxon>
        <taxon>Daphnia</taxon>
    </lineage>
</organism>
<sequence length="116" mass="13058">MDSGRQSHSSCSIRTLLGLTTLLVVLLAILPYYPTSAMSALSSDHHSSCKGLYDKSIFYRLNRICHDCFSLYRSPELHTLCRSECFTTPFFKACLKVLLMGDQDPDSSEMIDKIGR</sequence>
<dbReference type="GO" id="GO:0005576">
    <property type="term" value="C:extracellular region"/>
    <property type="evidence" value="ECO:0007669"/>
    <property type="project" value="UniProtKB-SubCell"/>
</dbReference>